<keyword evidence="3 10" id="KW-0997">Cell inner membrane</keyword>
<feature type="binding site" evidence="10">
    <location>
        <position position="43"/>
    </location>
    <ligand>
        <name>Mn(2+)</name>
        <dbReference type="ChEBI" id="CHEBI:29035"/>
        <label>1</label>
    </ligand>
</feature>
<feature type="domain" description="Calcineurin-like phosphoesterase" evidence="11">
    <location>
        <begin position="6"/>
        <end position="201"/>
    </location>
</feature>
<feature type="binding site" evidence="10">
    <location>
        <begin position="81"/>
        <end position="82"/>
    </location>
    <ligand>
        <name>substrate</name>
    </ligand>
</feature>
<keyword evidence="7 10" id="KW-0443">Lipid metabolism</keyword>
<dbReference type="Pfam" id="PF00149">
    <property type="entry name" value="Metallophos"/>
    <property type="match status" value="1"/>
</dbReference>
<dbReference type="SUPFAM" id="SSF56300">
    <property type="entry name" value="Metallo-dependent phosphatases"/>
    <property type="match status" value="1"/>
</dbReference>
<keyword evidence="8 10" id="KW-0472">Membrane</keyword>
<dbReference type="NCBIfam" id="TIGR01854">
    <property type="entry name" value="lipid_A_lpxH"/>
    <property type="match status" value="1"/>
</dbReference>
<keyword evidence="13" id="KW-1185">Reference proteome</keyword>
<comment type="similarity">
    <text evidence="10">Belongs to the LpxH family.</text>
</comment>
<name>A0ABP7NR75_9GAMM</name>
<feature type="binding site" evidence="10">
    <location>
        <position position="43"/>
    </location>
    <ligand>
        <name>Mn(2+)</name>
        <dbReference type="ChEBI" id="CHEBI:29035"/>
        <label>2</label>
    </ligand>
</feature>
<dbReference type="InterPro" id="IPR010138">
    <property type="entry name" value="UDP-diacylglucosamine_Hdrlase"/>
</dbReference>
<dbReference type="InterPro" id="IPR043461">
    <property type="entry name" value="LpxH-like"/>
</dbReference>
<evidence type="ECO:0000313" key="13">
    <source>
        <dbReference type="Proteomes" id="UP001501337"/>
    </source>
</evidence>
<dbReference type="Gene3D" id="3.60.21.10">
    <property type="match status" value="1"/>
</dbReference>
<feature type="binding site" evidence="10">
    <location>
        <position position="169"/>
    </location>
    <ligand>
        <name>substrate</name>
    </ligand>
</feature>
<keyword evidence="1 10" id="KW-1003">Cell membrane</keyword>
<dbReference type="EMBL" id="BAABBO010000001">
    <property type="protein sequence ID" value="GAA3951750.1"/>
    <property type="molecule type" value="Genomic_DNA"/>
</dbReference>
<reference evidence="13" key="1">
    <citation type="journal article" date="2019" name="Int. J. Syst. Evol. Microbiol.">
        <title>The Global Catalogue of Microorganisms (GCM) 10K type strain sequencing project: providing services to taxonomists for standard genome sequencing and annotation.</title>
        <authorList>
            <consortium name="The Broad Institute Genomics Platform"/>
            <consortium name="The Broad Institute Genome Sequencing Center for Infectious Disease"/>
            <person name="Wu L."/>
            <person name="Ma J."/>
        </authorList>
    </citation>
    <scope>NUCLEOTIDE SEQUENCE [LARGE SCALE GENOMIC DNA]</scope>
    <source>
        <strain evidence="13">JCM 17555</strain>
    </source>
</reference>
<comment type="function">
    <text evidence="10">Hydrolyzes the pyrophosphate bond of UDP-2,3-diacylglucosamine to yield 2,3-diacylglucosamine 1-phosphate (lipid X) and UMP by catalyzing the attack of water at the alpha-P atom. Involved in the biosynthesis of lipid A, a phosphorylated glycolipid that anchors the lipopolysaccharide to the outer membrane of the cell.</text>
</comment>
<evidence type="ECO:0000313" key="12">
    <source>
        <dbReference type="EMBL" id="GAA3951750.1"/>
    </source>
</evidence>
<evidence type="ECO:0000256" key="1">
    <source>
        <dbReference type="ARBA" id="ARBA00022475"/>
    </source>
</evidence>
<feature type="binding site" evidence="10">
    <location>
        <position position="197"/>
    </location>
    <ligand>
        <name>substrate</name>
    </ligand>
</feature>
<evidence type="ECO:0000256" key="7">
    <source>
        <dbReference type="ARBA" id="ARBA00023098"/>
    </source>
</evidence>
<dbReference type="Proteomes" id="UP001501337">
    <property type="component" value="Unassembled WGS sequence"/>
</dbReference>
<proteinExistence type="inferred from homology"/>
<keyword evidence="4 10" id="KW-0441">Lipid A biosynthesis</keyword>
<evidence type="ECO:0000256" key="6">
    <source>
        <dbReference type="ARBA" id="ARBA00022801"/>
    </source>
</evidence>
<evidence type="ECO:0000256" key="9">
    <source>
        <dbReference type="ARBA" id="ARBA00023211"/>
    </source>
</evidence>
<comment type="caution">
    <text evidence="12">The sequence shown here is derived from an EMBL/GenBank/DDBJ whole genome shotgun (WGS) entry which is preliminary data.</text>
</comment>
<gene>
    <name evidence="10" type="primary">lpxH</name>
    <name evidence="12" type="ORF">GCM10022278_08530</name>
</gene>
<comment type="subcellular location">
    <subcellularLocation>
        <location evidence="10">Cell inner membrane</location>
        <topology evidence="10">Peripheral membrane protein</topology>
        <orientation evidence="10">Cytoplasmic side</orientation>
    </subcellularLocation>
</comment>
<keyword evidence="6 10" id="KW-0378">Hydrolase</keyword>
<keyword evidence="2 10" id="KW-0444">Lipid biosynthesis</keyword>
<feature type="binding site" evidence="10">
    <location>
        <position position="199"/>
    </location>
    <ligand>
        <name>Mn(2+)</name>
        <dbReference type="ChEBI" id="CHEBI:29035"/>
        <label>1</label>
    </ligand>
</feature>
<dbReference type="EC" id="3.6.1.54" evidence="10"/>
<evidence type="ECO:0000256" key="3">
    <source>
        <dbReference type="ARBA" id="ARBA00022519"/>
    </source>
</evidence>
<dbReference type="PANTHER" id="PTHR34990:SF1">
    <property type="entry name" value="UDP-2,3-DIACYLGLUCOSAMINE HYDROLASE"/>
    <property type="match status" value="1"/>
</dbReference>
<dbReference type="RefSeq" id="WP_344803603.1">
    <property type="nucleotide sequence ID" value="NZ_BAABBO010000001.1"/>
</dbReference>
<protein>
    <recommendedName>
        <fullName evidence="10">UDP-2,3-diacylglucosamine hydrolase</fullName>
        <ecNumber evidence="10">3.6.1.54</ecNumber>
    </recommendedName>
    <alternativeName>
        <fullName evidence="10">UDP-2,3-diacylglucosamine diphosphatase</fullName>
    </alternativeName>
</protein>
<feature type="binding site" evidence="10">
    <location>
        <position position="81"/>
    </location>
    <ligand>
        <name>Mn(2+)</name>
        <dbReference type="ChEBI" id="CHEBI:29035"/>
        <label>2</label>
    </ligand>
</feature>
<feature type="binding site" evidence="10">
    <location>
        <position position="162"/>
    </location>
    <ligand>
        <name>substrate</name>
    </ligand>
</feature>
<feature type="binding site" evidence="10">
    <location>
        <position position="166"/>
    </location>
    <ligand>
        <name>substrate</name>
    </ligand>
</feature>
<feature type="binding site" evidence="10">
    <location>
        <position position="197"/>
    </location>
    <ligand>
        <name>Mn(2+)</name>
        <dbReference type="ChEBI" id="CHEBI:29035"/>
        <label>2</label>
    </ligand>
</feature>
<dbReference type="CDD" id="cd07398">
    <property type="entry name" value="MPP_YbbF-LpxH"/>
    <property type="match status" value="1"/>
</dbReference>
<evidence type="ECO:0000256" key="5">
    <source>
        <dbReference type="ARBA" id="ARBA00022723"/>
    </source>
</evidence>
<dbReference type="NCBIfam" id="NF003743">
    <property type="entry name" value="PRK05340.1"/>
    <property type="match status" value="1"/>
</dbReference>
<sequence>MKHSTYFISDLHLDETRPGVLQFFHRFLDAIESSAGALYILGDFFEAWIGDDAAAPWQNEIADRLKRLSQSGCDIFLMHGNRDFLLGDDFAQRCGGKLLPDPWVTDIHGRRVVLLHGDSLCTDDHRYQKFRSLTRDQAWQQTVLARPVEDRLKLAQQLRTMSQADNSTKAQDIMDVNALAVAGCFDASDCHLMIHGHTHRPALHATPAAASKLRLRYVLGDWHEHMHYIRANDEGIRLLRLSPDHLAKPANDL</sequence>
<evidence type="ECO:0000256" key="10">
    <source>
        <dbReference type="HAMAP-Rule" id="MF_00575"/>
    </source>
</evidence>
<comment type="catalytic activity">
    <reaction evidence="10">
        <text>UDP-2-N,3-O-bis[(3R)-3-hydroxytetradecanoyl]-alpha-D-glucosamine + H2O = 2-N,3-O-bis[(3R)-3-hydroxytetradecanoyl]-alpha-D-glucosaminyl 1-phosphate + UMP + 2 H(+)</text>
        <dbReference type="Rhea" id="RHEA:25213"/>
        <dbReference type="ChEBI" id="CHEBI:15377"/>
        <dbReference type="ChEBI" id="CHEBI:15378"/>
        <dbReference type="ChEBI" id="CHEBI:57865"/>
        <dbReference type="ChEBI" id="CHEBI:57957"/>
        <dbReference type="ChEBI" id="CHEBI:78847"/>
        <dbReference type="EC" id="3.6.1.54"/>
    </reaction>
</comment>
<keyword evidence="5 10" id="KW-0479">Metal-binding</keyword>
<feature type="binding site" evidence="10">
    <location>
        <position position="124"/>
    </location>
    <ligand>
        <name>substrate</name>
    </ligand>
</feature>
<dbReference type="PANTHER" id="PTHR34990">
    <property type="entry name" value="UDP-2,3-DIACYLGLUCOSAMINE HYDROLASE-RELATED"/>
    <property type="match status" value="1"/>
</dbReference>
<feature type="binding site" evidence="10">
    <location>
        <position position="10"/>
    </location>
    <ligand>
        <name>Mn(2+)</name>
        <dbReference type="ChEBI" id="CHEBI:29035"/>
        <label>1</label>
    </ligand>
</feature>
<comment type="cofactor">
    <cofactor evidence="10">
        <name>Mn(2+)</name>
        <dbReference type="ChEBI" id="CHEBI:29035"/>
    </cofactor>
    <text evidence="10">Binds 2 Mn(2+) ions per subunit in a binuclear metal center.</text>
</comment>
<evidence type="ECO:0000256" key="4">
    <source>
        <dbReference type="ARBA" id="ARBA00022556"/>
    </source>
</evidence>
<comment type="pathway">
    <text evidence="10">Glycolipid biosynthesis; lipid IV(A) biosynthesis; lipid IV(A) from (3R)-3-hydroxytetradecanoyl-[acyl-carrier-protein] and UDP-N-acetyl-alpha-D-glucosamine: step 4/6.</text>
</comment>
<feature type="binding site" evidence="10">
    <location>
        <position position="12"/>
    </location>
    <ligand>
        <name>Mn(2+)</name>
        <dbReference type="ChEBI" id="CHEBI:29035"/>
        <label>1</label>
    </ligand>
</feature>
<keyword evidence="9 10" id="KW-0464">Manganese</keyword>
<dbReference type="InterPro" id="IPR029052">
    <property type="entry name" value="Metallo-depent_PP-like"/>
</dbReference>
<evidence type="ECO:0000256" key="2">
    <source>
        <dbReference type="ARBA" id="ARBA00022516"/>
    </source>
</evidence>
<feature type="binding site" evidence="10">
    <location>
        <position position="116"/>
    </location>
    <ligand>
        <name>Mn(2+)</name>
        <dbReference type="ChEBI" id="CHEBI:29035"/>
        <label>2</label>
    </ligand>
</feature>
<accession>A0ABP7NR75</accession>
<organism evidence="12 13">
    <name type="scientific">Allohahella marinimesophila</name>
    <dbReference type="NCBI Taxonomy" id="1054972"/>
    <lineage>
        <taxon>Bacteria</taxon>
        <taxon>Pseudomonadati</taxon>
        <taxon>Pseudomonadota</taxon>
        <taxon>Gammaproteobacteria</taxon>
        <taxon>Oceanospirillales</taxon>
        <taxon>Hahellaceae</taxon>
        <taxon>Allohahella</taxon>
    </lineage>
</organism>
<dbReference type="HAMAP" id="MF_00575">
    <property type="entry name" value="LpxH"/>
    <property type="match status" value="1"/>
</dbReference>
<dbReference type="InterPro" id="IPR004843">
    <property type="entry name" value="Calcineurin-like_PHP"/>
</dbReference>
<evidence type="ECO:0000256" key="8">
    <source>
        <dbReference type="ARBA" id="ARBA00023136"/>
    </source>
</evidence>
<evidence type="ECO:0000259" key="11">
    <source>
        <dbReference type="Pfam" id="PF00149"/>
    </source>
</evidence>